<dbReference type="Proteomes" id="UP000549394">
    <property type="component" value="Unassembled WGS sequence"/>
</dbReference>
<accession>A0A7I8V920</accession>
<comment type="caution">
    <text evidence="7">The sequence shown here is derived from an EMBL/GenBank/DDBJ whole genome shotgun (WGS) entry which is preliminary data.</text>
</comment>
<dbReference type="EMBL" id="CAJFCJ010000002">
    <property type="protein sequence ID" value="CAD5112285.1"/>
    <property type="molecule type" value="Genomic_DNA"/>
</dbReference>
<dbReference type="SMART" id="SM00577">
    <property type="entry name" value="CPDc"/>
    <property type="match status" value="1"/>
</dbReference>
<dbReference type="InterPro" id="IPR036412">
    <property type="entry name" value="HAD-like_sf"/>
</dbReference>
<dbReference type="InterPro" id="IPR011948">
    <property type="entry name" value="Dullard_phosphatase"/>
</dbReference>
<keyword evidence="8" id="KW-1185">Reference proteome</keyword>
<comment type="function">
    <text evidence="3">Probable phosphatase.</text>
</comment>
<reference evidence="7 8" key="1">
    <citation type="submission" date="2020-08" db="EMBL/GenBank/DDBJ databases">
        <authorList>
            <person name="Hejnol A."/>
        </authorList>
    </citation>
    <scope>NUCLEOTIDE SEQUENCE [LARGE SCALE GENOMIC DNA]</scope>
</reference>
<organism evidence="7 8">
    <name type="scientific">Dimorphilus gyrociliatus</name>
    <dbReference type="NCBI Taxonomy" id="2664684"/>
    <lineage>
        <taxon>Eukaryota</taxon>
        <taxon>Metazoa</taxon>
        <taxon>Spiralia</taxon>
        <taxon>Lophotrochozoa</taxon>
        <taxon>Annelida</taxon>
        <taxon>Polychaeta</taxon>
        <taxon>Polychaeta incertae sedis</taxon>
        <taxon>Dinophilidae</taxon>
        <taxon>Dimorphilus</taxon>
    </lineage>
</organism>
<dbReference type="InterPro" id="IPR050365">
    <property type="entry name" value="TIM50"/>
</dbReference>
<feature type="region of interest" description="Disordered" evidence="5">
    <location>
        <begin position="1"/>
        <end position="40"/>
    </location>
</feature>
<protein>
    <submittedName>
        <fullName evidence="7">DgyrCDS1514</fullName>
    </submittedName>
</protein>
<dbReference type="NCBIfam" id="TIGR02251">
    <property type="entry name" value="HIF-SF_euk"/>
    <property type="match status" value="1"/>
</dbReference>
<dbReference type="GO" id="GO:0005634">
    <property type="term" value="C:nucleus"/>
    <property type="evidence" value="ECO:0007669"/>
    <property type="project" value="UniProtKB-ARBA"/>
</dbReference>
<dbReference type="GO" id="GO:0004721">
    <property type="term" value="F:phosphoprotein phosphatase activity"/>
    <property type="evidence" value="ECO:0007669"/>
    <property type="project" value="UniProtKB-KW"/>
</dbReference>
<dbReference type="InterPro" id="IPR023214">
    <property type="entry name" value="HAD_sf"/>
</dbReference>
<sequence>MKGNRRVGAAVGQSEQAATADESESAVAPTTNREPLADVPDELQVAPDDDFETFVFIKNLPPEQPLEGTPALPIRTRRTPRYSLVLDLDETLVHCSLEPMTSSDYVFPVSFEGVTYQVHARTRPYLKEFLTRVSQLFEVTMFTASKRIYADKLMDLLDPKKVYVKHRLFREHCVIVNGNYVKDLRVLGRELQKTIIIDNCPQSFGYQLDNGIPIESWFDNDDDRELLLLLPFLEHLSCLGDRGDVRSHIRKRFRLRERLPTDEVAKQYQKLLDQQMQI</sequence>
<dbReference type="SUPFAM" id="SSF56784">
    <property type="entry name" value="HAD-like"/>
    <property type="match status" value="1"/>
</dbReference>
<evidence type="ECO:0000259" key="6">
    <source>
        <dbReference type="PROSITE" id="PS50969"/>
    </source>
</evidence>
<feature type="domain" description="FCP1 homology" evidence="6">
    <location>
        <begin position="77"/>
        <end position="236"/>
    </location>
</feature>
<evidence type="ECO:0000256" key="4">
    <source>
        <dbReference type="ARBA" id="ARBA00038355"/>
    </source>
</evidence>
<dbReference type="PROSITE" id="PS50969">
    <property type="entry name" value="FCP1"/>
    <property type="match status" value="1"/>
</dbReference>
<dbReference type="Gene3D" id="3.40.50.1000">
    <property type="entry name" value="HAD superfamily/HAD-like"/>
    <property type="match status" value="1"/>
</dbReference>
<evidence type="ECO:0000256" key="2">
    <source>
        <dbReference type="ARBA" id="ARBA00022912"/>
    </source>
</evidence>
<comment type="similarity">
    <text evidence="4">Belongs to the CTDSPL2 family.</text>
</comment>
<evidence type="ECO:0000256" key="3">
    <source>
        <dbReference type="ARBA" id="ARBA00037324"/>
    </source>
</evidence>
<dbReference type="AlphaFoldDB" id="A0A7I8V920"/>
<dbReference type="Pfam" id="PF03031">
    <property type="entry name" value="NIF"/>
    <property type="match status" value="1"/>
</dbReference>
<evidence type="ECO:0000256" key="5">
    <source>
        <dbReference type="SAM" id="MobiDB-lite"/>
    </source>
</evidence>
<name>A0A7I8V920_9ANNE</name>
<dbReference type="PANTHER" id="PTHR12210">
    <property type="entry name" value="DULLARD PROTEIN PHOSPHATASE"/>
    <property type="match status" value="1"/>
</dbReference>
<keyword evidence="1" id="KW-0378">Hydrolase</keyword>
<dbReference type="CDD" id="cd07521">
    <property type="entry name" value="HAD_FCP1-like"/>
    <property type="match status" value="1"/>
</dbReference>
<gene>
    <name evidence="7" type="ORF">DGYR_LOCUS1461</name>
</gene>
<evidence type="ECO:0000256" key="1">
    <source>
        <dbReference type="ARBA" id="ARBA00022801"/>
    </source>
</evidence>
<evidence type="ECO:0000313" key="8">
    <source>
        <dbReference type="Proteomes" id="UP000549394"/>
    </source>
</evidence>
<dbReference type="FunFam" id="3.40.50.1000:FF:000015">
    <property type="entry name" value="CTD small phosphatase-like protein 2"/>
    <property type="match status" value="1"/>
</dbReference>
<evidence type="ECO:0000313" key="7">
    <source>
        <dbReference type="EMBL" id="CAD5112285.1"/>
    </source>
</evidence>
<dbReference type="InterPro" id="IPR004274">
    <property type="entry name" value="FCP1_dom"/>
</dbReference>
<keyword evidence="2" id="KW-0904">Protein phosphatase</keyword>
<proteinExistence type="inferred from homology"/>
<dbReference type="OrthoDB" id="277011at2759"/>